<feature type="compositionally biased region" description="Polar residues" evidence="2">
    <location>
        <begin position="901"/>
        <end position="921"/>
    </location>
</feature>
<dbReference type="InterPro" id="IPR008964">
    <property type="entry name" value="Invasin/intimin_cell_adhesion"/>
</dbReference>
<comment type="similarity">
    <text evidence="1">Belongs to the intimin/invasin family.</text>
</comment>
<evidence type="ECO:0000259" key="3">
    <source>
        <dbReference type="PROSITE" id="PS51127"/>
    </source>
</evidence>
<reference evidence="5" key="1">
    <citation type="submission" date="2019-05" db="EMBL/GenBank/DDBJ databases">
        <title>Candidatus Nanohalobium constans, a novel model system to study the DPANN nano-sized archaea: genomic and physiological characterization of a nanoarchaeon co-cultured with its chitinotrophic host.</title>
        <authorList>
            <person name="La Cono V."/>
            <person name="Arcadi E."/>
            <person name="Crisafi F."/>
            <person name="Denaro R."/>
            <person name="La Spada G."/>
            <person name="Messina E."/>
            <person name="Smedile F."/>
            <person name="Toshchakov S.V."/>
            <person name="Shevchenko M.A."/>
            <person name="Golyshin P.N."/>
            <person name="Golyshina O.V."/>
            <person name="Ferrer M."/>
            <person name="Rohde M."/>
            <person name="Mushegian A."/>
            <person name="Sorokin D.Y."/>
            <person name="Giuliano L."/>
            <person name="Yakimov M.M."/>
        </authorList>
    </citation>
    <scope>NUCLEOTIDE SEQUENCE [LARGE SCALE GENOMIC DNA]</scope>
    <source>
        <strain evidence="5">LC1Nh</strain>
    </source>
</reference>
<evidence type="ECO:0000256" key="2">
    <source>
        <dbReference type="SAM" id="MobiDB-lite"/>
    </source>
</evidence>
<feature type="region of interest" description="Disordered" evidence="2">
    <location>
        <begin position="609"/>
        <end position="650"/>
    </location>
</feature>
<dbReference type="PROSITE" id="PS51127">
    <property type="entry name" value="BIG1"/>
    <property type="match status" value="1"/>
</dbReference>
<dbReference type="Proteomes" id="UP000377803">
    <property type="component" value="Chromosome"/>
</dbReference>
<feature type="compositionally biased region" description="Low complexity" evidence="2">
    <location>
        <begin position="262"/>
        <end position="272"/>
    </location>
</feature>
<name>A0A5Q0UJ50_9ARCH</name>
<dbReference type="InterPro" id="IPR003344">
    <property type="entry name" value="Big_1_dom"/>
</dbReference>
<dbReference type="KEGG" id="ncon:LC1Nh_0979"/>
<sequence>MTNSNTSHTQKILLTTLTLLFLTGFSAATQSIADGNVGDLDKALGAQTQDITFTLEDGTDYDGSSGGEATVDIDVTTADSGLTVSSATLDTLSGSSAGDVSSSGNNGVAVTSNTVTLTLDESTLSSSDSTVDVTLTLDDVDASSANTGDTSYDVVSNGDGGGSVSGETESASFTITDASITFNSADLTSNDDVKVSPTASNTGGDVYVEITEADSSTVVGSATLNNGGSQQSITLDSPGEVSDGETLTATMYDSSGGTQLDTATASASQTQSVSGTVFESDGSTPVSSGTVELYEGQQNTDGTADSTVDLSSNSGTYTFNDVAEGDVTIDVTGVDNHEDKSTTFTLSAGEDRTEDFSLDQSATFEAVINSGNTDDSVDQEGTLTVEAKISNVGDVSGTKDVSLEFPDGNTVDTNSDVTISAGSSSTETLTASGSETEVSSGSQTAKVVTEDDTATTSVKVNPVLDKVQVNQDSVEVGQNSALTVDLTGAKDLAGDNFTKSATVNFDTSNFAGTGDSASTSTSPTFDANGDVGGVTVLDSSGTQIQAESEVTVNAGTQLPGSGDSFTANITQVAKTITAESNTTSSDEAVADGDEEVKFTTTVTDYSGDGIEGATVSVDSGQDEGSLSDISSGDTAETNSNGEATFTATSTNSGDYTVQFSTIAGDVTSDTATAHFKPGVTDYLEITTTPSASEAGSESTEFVVTRYDANDNAVTSGSLNVDLSTNSTGENAEFRDSSSGSSTTTVTITGGPSTENFFYYDENAGDHSLTVNASDITADSVTHTVEPAAHTGYSVEPAALTQEAGTPFEVEVKAIDDYSNTVKSIDETLNGYTFTYSNPSNAPNGTSPTYPSDLSFTDGAATGSVTLVAAKDTTLKVEDGQNTPVSGTSSTITVESAAADSVSVNSEPSDSEAGSSISGTPTAKVTDEFGNAVEGVNVSVAEASGYEFDAGTTTVSTDGSGLAEFSNLQINTADTGYQLNFSIDSSADNVIDSPSTQLVQSSEFEVSPASASDVVNLSINQDFVGVVTNQGLMEISGTVVDEFGNTLQTSQGLDVHIRGTTFNKTGNGDFTAFIVPSNIGATETGSADVNVTLDGQSDVLASGEVNLVHEAFYLEEGFNLRSVPQPASLDLEGVDSVTAWNPSEGSYEEPSVGEGEMLENVSDLHRGMYFEAANSYARVGYTFETDAEKLSPGEVEMVNGWHLVGSNFDISETSDNSDVSTGGERSLDTDLQGLQNIGLDDGLTAYPEDLSASISGSKAVSGFAAYWVNVENPEYRNRAILTPNYIPGDRTSFRGLS</sequence>
<accession>A0A5Q0UJ50</accession>
<feature type="compositionally biased region" description="Polar residues" evidence="2">
    <location>
        <begin position="616"/>
        <end position="650"/>
    </location>
</feature>
<evidence type="ECO:0000256" key="1">
    <source>
        <dbReference type="ARBA" id="ARBA00010116"/>
    </source>
</evidence>
<feature type="compositionally biased region" description="Low complexity" evidence="2">
    <location>
        <begin position="736"/>
        <end position="747"/>
    </location>
</feature>
<evidence type="ECO:0000313" key="4">
    <source>
        <dbReference type="EMBL" id="QGA80859.1"/>
    </source>
</evidence>
<dbReference type="OrthoDB" id="206018at2157"/>
<proteinExistence type="inferred from homology"/>
<dbReference type="InterPro" id="IPR013783">
    <property type="entry name" value="Ig-like_fold"/>
</dbReference>
<feature type="compositionally biased region" description="Polar residues" evidence="2">
    <location>
        <begin position="273"/>
        <end position="287"/>
    </location>
</feature>
<dbReference type="RefSeq" id="WP_153550603.1">
    <property type="nucleotide sequence ID" value="NZ_CP040089.1"/>
</dbReference>
<dbReference type="EMBL" id="CP040089">
    <property type="protein sequence ID" value="QGA80859.1"/>
    <property type="molecule type" value="Genomic_DNA"/>
</dbReference>
<dbReference type="GeneID" id="42365372"/>
<protein>
    <submittedName>
        <fullName evidence="4">AIDA autotransporter-like protein ShdA</fullName>
    </submittedName>
</protein>
<feature type="region of interest" description="Disordered" evidence="2">
    <location>
        <begin position="255"/>
        <end position="287"/>
    </location>
</feature>
<dbReference type="Gene3D" id="2.60.40.1120">
    <property type="entry name" value="Carboxypeptidase-like, regulatory domain"/>
    <property type="match status" value="1"/>
</dbReference>
<evidence type="ECO:0000313" key="5">
    <source>
        <dbReference type="Proteomes" id="UP000377803"/>
    </source>
</evidence>
<dbReference type="Pfam" id="PF02369">
    <property type="entry name" value="Big_1"/>
    <property type="match status" value="1"/>
</dbReference>
<keyword evidence="5" id="KW-1185">Reference proteome</keyword>
<feature type="domain" description="Big-1" evidence="3">
    <location>
        <begin position="578"/>
        <end position="676"/>
    </location>
</feature>
<organism evidence="4 5">
    <name type="scientific">Candidatus Nanohalobium constans</name>
    <dbReference type="NCBI Taxonomy" id="2565781"/>
    <lineage>
        <taxon>Archaea</taxon>
        <taxon>Candidatus Nanohalarchaeota</taxon>
        <taxon>Candidatus Nanohalobia</taxon>
        <taxon>Candidatus Nanohalobiales</taxon>
        <taxon>Candidatus Nanohalobiaceae</taxon>
        <taxon>Candidatus Nanohalobium</taxon>
    </lineage>
</organism>
<feature type="region of interest" description="Disordered" evidence="2">
    <location>
        <begin position="725"/>
        <end position="747"/>
    </location>
</feature>
<gene>
    <name evidence="4" type="primary">aidA</name>
    <name evidence="4" type="ORF">LC1Nh_0979</name>
</gene>
<dbReference type="SUPFAM" id="SSF49373">
    <property type="entry name" value="Invasin/intimin cell-adhesion fragments"/>
    <property type="match status" value="1"/>
</dbReference>
<feature type="region of interest" description="Disordered" evidence="2">
    <location>
        <begin position="896"/>
        <end position="921"/>
    </location>
</feature>
<dbReference type="Gene3D" id="2.60.40.10">
    <property type="entry name" value="Immunoglobulins"/>
    <property type="match status" value="1"/>
</dbReference>